<evidence type="ECO:0000256" key="5">
    <source>
        <dbReference type="ARBA" id="ARBA00006558"/>
    </source>
</evidence>
<dbReference type="Proteomes" id="UP001499895">
    <property type="component" value="Unassembled WGS sequence"/>
</dbReference>
<dbReference type="SUPFAM" id="SSF51905">
    <property type="entry name" value="FAD/NAD(P)-binding domain"/>
    <property type="match status" value="1"/>
</dbReference>
<sequence length="845" mass="91331">MTERGTTKALVIGAGIGGLACAAALRRVGVEVEVYERATELRAAGSGLSVMSNAVSALATLGIDLGLEKRGRTAESFLVMDHLGEEIRDVPFKEVCEKAGAPSVCLSRSALQEALLDATAGIPVHLGARATGFEADGEGVTVRFEDGRSARGDLLIGADGFHSAVRSHLVGPEESADSGYVCWLGLVPFDHPVLTPGAVRHYWGSGQRFGLIDIGHGRFYWWGTKNMPTTRSHAWDGTKDEITRAYAGWADEVRAVIEATPPQDILAVPSRDRAFLERWGEGPVTLLGDAAHPMLTTLGQGSAMAIEDAVVLAHTLAEPGAREDLPLALRTYEDRRRDRTRAMVAASRYMSDLEQADTPALRKVRDDYFRLTPREELARQNEEALTFPGVPGPEPRVRRPLSPLERWYWTADRTSPLSGIVRARVHGPLPVPLLRGALDALQARHPLLRVTITGDEDGAEPAFRPVGGRPIPLRHVVVAPQDPEAGTRWEHEVNAHELAERVDRRAGPLVRAVVITREAGPGDPEDVHDLLLTASHCVADGMTCLSLMREWIELAARLGDGHVLPRTSNRALPATEDLLPLRHRGAAGAAALTALMERDQEEAARLRPRRIVPSSPVPFGERRTRMVHRSLTAGQLQLLTGACKRHGVTVHGALAAAMVTAVAREAGTSEPAYFSIGSPVDFRRELDPAVSPGEAGSYAATLPSRVLYRPGTPLWPMAEAVGRDLTERREREEHLSMINLLGRAGPNSSSDSEPFMRYMDEHGPINLCLSNLGRYDFPDRVGPWRVSGAQLVAGISVTGALVATANTSHGQLAWNFSHVDGMVPAARAQHIADEAVRTVLAAVGD</sequence>
<comment type="catalytic activity">
    <reaction evidence="2">
        <text>2 a mycocerosyl-[mycocerosic acid synthase] + a phenolphthiocerol = a dimycocerosyl phenolphthiocerol + 2 holo-[mycocerosic acid synthase].</text>
        <dbReference type="EC" id="2.3.1.282"/>
    </reaction>
</comment>
<organism evidence="18 19">
    <name type="scientific">Streptomyces stramineus</name>
    <dbReference type="NCBI Taxonomy" id="173861"/>
    <lineage>
        <taxon>Bacteria</taxon>
        <taxon>Bacillati</taxon>
        <taxon>Actinomycetota</taxon>
        <taxon>Actinomycetes</taxon>
        <taxon>Kitasatosporales</taxon>
        <taxon>Streptomycetaceae</taxon>
        <taxon>Streptomyces</taxon>
    </lineage>
</organism>
<dbReference type="PANTHER" id="PTHR46496">
    <property type="match status" value="1"/>
</dbReference>
<evidence type="ECO:0000313" key="19">
    <source>
        <dbReference type="Proteomes" id="UP001499895"/>
    </source>
</evidence>
<evidence type="ECO:0000256" key="2">
    <source>
        <dbReference type="ARBA" id="ARBA00000625"/>
    </source>
</evidence>
<reference evidence="18 19" key="1">
    <citation type="journal article" date="2019" name="Int. J. Syst. Evol. Microbiol.">
        <title>The Global Catalogue of Microorganisms (GCM) 10K type strain sequencing project: providing services to taxonomists for standard genome sequencing and annotation.</title>
        <authorList>
            <consortium name="The Broad Institute Genomics Platform"/>
            <consortium name="The Broad Institute Genome Sequencing Center for Infectious Disease"/>
            <person name="Wu L."/>
            <person name="Ma J."/>
        </authorList>
    </citation>
    <scope>NUCLEOTIDE SEQUENCE [LARGE SCALE GENOMIC DNA]</scope>
    <source>
        <strain evidence="18 19">JCM 10649</strain>
    </source>
</reference>
<proteinExistence type="inferred from homology"/>
<evidence type="ECO:0000256" key="7">
    <source>
        <dbReference type="ARBA" id="ARBA00013449"/>
    </source>
</evidence>
<comment type="caution">
    <text evidence="18">The sequence shown here is derived from an EMBL/GenBank/DDBJ whole genome shotgun (WGS) entry which is preliminary data.</text>
</comment>
<dbReference type="Pfam" id="PF01494">
    <property type="entry name" value="FAD_binding_3"/>
    <property type="match status" value="1"/>
</dbReference>
<comment type="catalytic activity">
    <reaction evidence="3">
        <text>2 a mycocerosyl-[mycocerosic acid synthase] + a phthiodiolone = a dimycocerosyl phthiodiolone + 2 holo-[mycocerosic acid synthase].</text>
        <dbReference type="EC" id="2.3.1.282"/>
    </reaction>
</comment>
<dbReference type="InterPro" id="IPR036188">
    <property type="entry name" value="FAD/NAD-bd_sf"/>
</dbReference>
<comment type="similarity">
    <text evidence="5">Belongs to the acyltransferase PapA5 family.</text>
</comment>
<evidence type="ECO:0000259" key="16">
    <source>
        <dbReference type="Pfam" id="PF01494"/>
    </source>
</evidence>
<evidence type="ECO:0000256" key="15">
    <source>
        <dbReference type="ARBA" id="ARBA00033407"/>
    </source>
</evidence>
<dbReference type="Pfam" id="PF16911">
    <property type="entry name" value="PapA_C"/>
    <property type="match status" value="1"/>
</dbReference>
<evidence type="ECO:0000313" key="18">
    <source>
        <dbReference type="EMBL" id="GAA0460291.1"/>
    </source>
</evidence>
<keyword evidence="10" id="KW-0274">FAD</keyword>
<evidence type="ECO:0000256" key="10">
    <source>
        <dbReference type="ARBA" id="ARBA00022827"/>
    </source>
</evidence>
<evidence type="ECO:0000256" key="11">
    <source>
        <dbReference type="ARBA" id="ARBA00023002"/>
    </source>
</evidence>
<gene>
    <name evidence="18" type="ORF">GCM10009544_23540</name>
</gene>
<evidence type="ECO:0000256" key="6">
    <source>
        <dbReference type="ARBA" id="ARBA00012866"/>
    </source>
</evidence>
<feature type="domain" description="Phthiocerol/phthiodiolone dimycocerosyl transferase C-terminal" evidence="17">
    <location>
        <begin position="623"/>
        <end position="727"/>
    </location>
</feature>
<keyword evidence="11" id="KW-0560">Oxidoreductase</keyword>
<dbReference type="Gene3D" id="3.30.559.30">
    <property type="entry name" value="Nonribosomal peptide synthetase, condensation domain"/>
    <property type="match status" value="1"/>
</dbReference>
<dbReference type="InterPro" id="IPR023213">
    <property type="entry name" value="CAT-like_dom_sf"/>
</dbReference>
<keyword evidence="8" id="KW-0285">Flavoprotein</keyword>
<dbReference type="Gene3D" id="3.50.50.60">
    <property type="entry name" value="FAD/NAD(P)-binding domain"/>
    <property type="match status" value="1"/>
</dbReference>
<dbReference type="RefSeq" id="WP_344089479.1">
    <property type="nucleotide sequence ID" value="NZ_BAAAHB010000019.1"/>
</dbReference>
<evidence type="ECO:0000256" key="13">
    <source>
        <dbReference type="ARBA" id="ARBA00030465"/>
    </source>
</evidence>
<evidence type="ECO:0000256" key="8">
    <source>
        <dbReference type="ARBA" id="ARBA00022630"/>
    </source>
</evidence>
<evidence type="ECO:0000256" key="3">
    <source>
        <dbReference type="ARBA" id="ARBA00001907"/>
    </source>
</evidence>
<dbReference type="EMBL" id="BAAAHB010000019">
    <property type="protein sequence ID" value="GAA0460291.1"/>
    <property type="molecule type" value="Genomic_DNA"/>
</dbReference>
<dbReference type="PROSITE" id="PS51257">
    <property type="entry name" value="PROKAR_LIPOPROTEIN"/>
    <property type="match status" value="1"/>
</dbReference>
<comment type="cofactor">
    <cofactor evidence="4">
        <name>FAD</name>
        <dbReference type="ChEBI" id="CHEBI:57692"/>
    </cofactor>
</comment>
<keyword evidence="19" id="KW-1185">Reference proteome</keyword>
<dbReference type="Gene3D" id="3.30.559.10">
    <property type="entry name" value="Chloramphenicol acetyltransferase-like domain"/>
    <property type="match status" value="1"/>
</dbReference>
<evidence type="ECO:0000256" key="4">
    <source>
        <dbReference type="ARBA" id="ARBA00001974"/>
    </source>
</evidence>
<dbReference type="SUPFAM" id="SSF52777">
    <property type="entry name" value="CoA-dependent acyltransferases"/>
    <property type="match status" value="2"/>
</dbReference>
<dbReference type="InterPro" id="IPR031641">
    <property type="entry name" value="PapA_C"/>
</dbReference>
<evidence type="ECO:0000259" key="17">
    <source>
        <dbReference type="Pfam" id="PF16911"/>
    </source>
</evidence>
<name>A0ABN0ZW57_9ACTN</name>
<evidence type="ECO:0000256" key="12">
    <source>
        <dbReference type="ARBA" id="ARBA00023315"/>
    </source>
</evidence>
<dbReference type="InterPro" id="IPR002938">
    <property type="entry name" value="FAD-bd"/>
</dbReference>
<evidence type="ECO:0000256" key="9">
    <source>
        <dbReference type="ARBA" id="ARBA00022679"/>
    </source>
</evidence>
<evidence type="ECO:0000256" key="14">
    <source>
        <dbReference type="ARBA" id="ARBA00032317"/>
    </source>
</evidence>
<keyword evidence="9" id="KW-0808">Transferase</keyword>
<dbReference type="EC" id="2.3.1.282" evidence="6"/>
<accession>A0ABN0ZW57</accession>
<dbReference type="PRINTS" id="PR00420">
    <property type="entry name" value="RNGMNOXGNASE"/>
</dbReference>
<protein>
    <recommendedName>
        <fullName evidence="7">Phthiocerol/phthiodiolone dimycocerosyl transferase</fullName>
        <ecNumber evidence="6">2.3.1.282</ecNumber>
    </recommendedName>
    <alternativeName>
        <fullName evidence="15">Acyltransferase PapA5</fullName>
    </alternativeName>
    <alternativeName>
        <fullName evidence="13">Phthiocerol/phthiodiolone O-acyltransferase</fullName>
    </alternativeName>
    <alternativeName>
        <fullName evidence="14">Polyketide synthase-associated protein A5</fullName>
    </alternativeName>
</protein>
<keyword evidence="12" id="KW-0012">Acyltransferase</keyword>
<feature type="domain" description="FAD-binding" evidence="16">
    <location>
        <begin position="7"/>
        <end position="346"/>
    </location>
</feature>
<comment type="catalytic activity">
    <reaction evidence="1">
        <text>2 a mycocerosyl-[mycocerosic acid synthase] + a phthiocerol = a dimycocerosyl phthiocerol + 2 holo-[mycocerosic acid synthase].</text>
        <dbReference type="EC" id="2.3.1.282"/>
    </reaction>
</comment>
<evidence type="ECO:0000256" key="1">
    <source>
        <dbReference type="ARBA" id="ARBA00000026"/>
    </source>
</evidence>
<dbReference type="PANTHER" id="PTHR46496:SF1">
    <property type="entry name" value="ZEAXANTHIN EPOXIDASE, CHLOROPLASTIC"/>
    <property type="match status" value="1"/>
</dbReference>